<reference evidence="2" key="2">
    <citation type="submission" date="2015-01" db="EMBL/GenBank/DDBJ databases">
        <title>Evolutionary Origins and Diversification of the Mycorrhizal Mutualists.</title>
        <authorList>
            <consortium name="DOE Joint Genome Institute"/>
            <consortium name="Mycorrhizal Genomics Consortium"/>
            <person name="Kohler A."/>
            <person name="Kuo A."/>
            <person name="Nagy L.G."/>
            <person name="Floudas D."/>
            <person name="Copeland A."/>
            <person name="Barry K.W."/>
            <person name="Cichocki N."/>
            <person name="Veneault-Fourrey C."/>
            <person name="LaButti K."/>
            <person name="Lindquist E.A."/>
            <person name="Lipzen A."/>
            <person name="Lundell T."/>
            <person name="Morin E."/>
            <person name="Murat C."/>
            <person name="Riley R."/>
            <person name="Ohm R."/>
            <person name="Sun H."/>
            <person name="Tunlid A."/>
            <person name="Henrissat B."/>
            <person name="Grigoriev I.V."/>
            <person name="Hibbett D.S."/>
            <person name="Martin F."/>
        </authorList>
    </citation>
    <scope>NUCLEOTIDE SEQUENCE [LARGE SCALE GENOMIC DNA]</scope>
    <source>
        <strain evidence="2">F 1598</strain>
    </source>
</reference>
<dbReference type="AlphaFoldDB" id="A0A0C3FNS2"/>
<organism evidence="1 2">
    <name type="scientific">Piloderma croceum (strain F 1598)</name>
    <dbReference type="NCBI Taxonomy" id="765440"/>
    <lineage>
        <taxon>Eukaryota</taxon>
        <taxon>Fungi</taxon>
        <taxon>Dikarya</taxon>
        <taxon>Basidiomycota</taxon>
        <taxon>Agaricomycotina</taxon>
        <taxon>Agaricomycetes</taxon>
        <taxon>Agaricomycetidae</taxon>
        <taxon>Atheliales</taxon>
        <taxon>Atheliaceae</taxon>
        <taxon>Piloderma</taxon>
    </lineage>
</organism>
<proteinExistence type="predicted"/>
<evidence type="ECO:0000313" key="2">
    <source>
        <dbReference type="Proteomes" id="UP000054166"/>
    </source>
</evidence>
<dbReference type="HOGENOM" id="CLU_2813288_0_0_1"/>
<dbReference type="Proteomes" id="UP000054166">
    <property type="component" value="Unassembled WGS sequence"/>
</dbReference>
<accession>A0A0C3FNS2</accession>
<protein>
    <submittedName>
        <fullName evidence="1">Uncharacterized protein</fullName>
    </submittedName>
</protein>
<evidence type="ECO:0000313" key="1">
    <source>
        <dbReference type="EMBL" id="KIM81409.1"/>
    </source>
</evidence>
<keyword evidence="2" id="KW-1185">Reference proteome</keyword>
<sequence>MLSHVMKLAVKAALCSSVGPAIRTALLRHPLQISEDRMNNHCFIGHLQDVCTLCQQSLCRLKEYNGR</sequence>
<name>A0A0C3FNS2_PILCF</name>
<gene>
    <name evidence="1" type="ORF">PILCRDRAFT_500673</name>
</gene>
<dbReference type="InParanoid" id="A0A0C3FNS2"/>
<reference evidence="1 2" key="1">
    <citation type="submission" date="2014-04" db="EMBL/GenBank/DDBJ databases">
        <authorList>
            <consortium name="DOE Joint Genome Institute"/>
            <person name="Kuo A."/>
            <person name="Tarkka M."/>
            <person name="Buscot F."/>
            <person name="Kohler A."/>
            <person name="Nagy L.G."/>
            <person name="Floudas D."/>
            <person name="Copeland A."/>
            <person name="Barry K.W."/>
            <person name="Cichocki N."/>
            <person name="Veneault-Fourrey C."/>
            <person name="LaButti K."/>
            <person name="Lindquist E.A."/>
            <person name="Lipzen A."/>
            <person name="Lundell T."/>
            <person name="Morin E."/>
            <person name="Murat C."/>
            <person name="Sun H."/>
            <person name="Tunlid A."/>
            <person name="Henrissat B."/>
            <person name="Grigoriev I.V."/>
            <person name="Hibbett D.S."/>
            <person name="Martin F."/>
            <person name="Nordberg H.P."/>
            <person name="Cantor M.N."/>
            <person name="Hua S.X."/>
        </authorList>
    </citation>
    <scope>NUCLEOTIDE SEQUENCE [LARGE SCALE GENOMIC DNA]</scope>
    <source>
        <strain evidence="1 2">F 1598</strain>
    </source>
</reference>
<dbReference type="EMBL" id="KN832999">
    <property type="protein sequence ID" value="KIM81409.1"/>
    <property type="molecule type" value="Genomic_DNA"/>
</dbReference>